<evidence type="ECO:0000313" key="6">
    <source>
        <dbReference type="Proteomes" id="UP000053780"/>
    </source>
</evidence>
<evidence type="ECO:0000259" key="4">
    <source>
        <dbReference type="PROSITE" id="PS51793"/>
    </source>
</evidence>
<organism evidence="5 6">
    <name type="scientific">Vairimorpha apis BRL 01</name>
    <dbReference type="NCBI Taxonomy" id="1037528"/>
    <lineage>
        <taxon>Eukaryota</taxon>
        <taxon>Fungi</taxon>
        <taxon>Fungi incertae sedis</taxon>
        <taxon>Microsporidia</taxon>
        <taxon>Nosematidae</taxon>
        <taxon>Vairimorpha</taxon>
    </lineage>
</organism>
<dbReference type="OrthoDB" id="74210at2759"/>
<dbReference type="HOGENOM" id="CLU_1230253_0_0_1"/>
<gene>
    <name evidence="5" type="ORF">NAPIS_ORF01202</name>
</gene>
<keyword evidence="6" id="KW-1185">Reference proteome</keyword>
<feature type="compositionally biased region" description="Low complexity" evidence="3">
    <location>
        <begin position="1"/>
        <end position="48"/>
    </location>
</feature>
<feature type="region of interest" description="Disordered" evidence="3">
    <location>
        <begin position="1"/>
        <end position="57"/>
    </location>
</feature>
<evidence type="ECO:0000256" key="3">
    <source>
        <dbReference type="SAM" id="MobiDB-lite"/>
    </source>
</evidence>
<dbReference type="VEuPathDB" id="MicrosporidiaDB:NAPIS_ORF01202"/>
<dbReference type="InterPro" id="IPR034752">
    <property type="entry name" value="Mis18"/>
</dbReference>
<dbReference type="EMBL" id="KE647164">
    <property type="protein sequence ID" value="EQB61221.1"/>
    <property type="molecule type" value="Genomic_DNA"/>
</dbReference>
<feature type="domain" description="Mis18" evidence="4">
    <location>
        <begin position="64"/>
        <end position="154"/>
    </location>
</feature>
<evidence type="ECO:0000256" key="1">
    <source>
        <dbReference type="ARBA" id="ARBA00022723"/>
    </source>
</evidence>
<sequence length="225" mass="25917">MIQNQSNLNSSNKNHSINNNHSINTSNHNKNTSNHNKNNSISNHNINQPTPNQPISNNKLLKNPFTVNCKSCNLPLTDSFSLLTYKKSNLIFTNLSSIPIIEKKKNVENECIFNFIKCKCHLVVGKKFITTTVEMNGFSGMYFIDRDSVYTYMLGGNVNESDNNVPLSDLYDEIDKIQRLCLYLYKKIDERRILGVWGDILELYIRDDVGRLYIRDDVGRLYVEV</sequence>
<keyword evidence="1" id="KW-0479">Metal-binding</keyword>
<reference evidence="5 6" key="1">
    <citation type="journal article" date="2013" name="BMC Genomics">
        <title>Genome sequencing and comparative genomics of honey bee microsporidia, Nosema apis reveal novel insights into host-parasite interactions.</title>
        <authorList>
            <person name="Chen Yp."/>
            <person name="Pettis J.S."/>
            <person name="Zhao Y."/>
            <person name="Liu X."/>
            <person name="Tallon L.J."/>
            <person name="Sadzewicz L.D."/>
            <person name="Li R."/>
            <person name="Zheng H."/>
            <person name="Huang S."/>
            <person name="Zhang X."/>
            <person name="Hamilton M.C."/>
            <person name="Pernal S.F."/>
            <person name="Melathopoulos A.P."/>
            <person name="Yan X."/>
            <person name="Evans J.D."/>
        </authorList>
    </citation>
    <scope>NUCLEOTIDE SEQUENCE [LARGE SCALE GENOMIC DNA]</scope>
    <source>
        <strain evidence="5 6">BRL 01</strain>
    </source>
</reference>
<dbReference type="InterPro" id="IPR004910">
    <property type="entry name" value="Yippee/Mis18/Cereblon"/>
</dbReference>
<dbReference type="AlphaFoldDB" id="T0MDA0"/>
<evidence type="ECO:0000313" key="5">
    <source>
        <dbReference type="EMBL" id="EQB61221.1"/>
    </source>
</evidence>
<dbReference type="Pfam" id="PF03226">
    <property type="entry name" value="Yippee-Mis18"/>
    <property type="match status" value="1"/>
</dbReference>
<dbReference type="PROSITE" id="PS51793">
    <property type="entry name" value="MIS18"/>
    <property type="match status" value="1"/>
</dbReference>
<proteinExistence type="predicted"/>
<keyword evidence="2" id="KW-0862">Zinc</keyword>
<accession>T0MDA0</accession>
<dbReference type="GO" id="GO:0046872">
    <property type="term" value="F:metal ion binding"/>
    <property type="evidence" value="ECO:0007669"/>
    <property type="project" value="UniProtKB-KW"/>
</dbReference>
<dbReference type="Proteomes" id="UP000053780">
    <property type="component" value="Unassembled WGS sequence"/>
</dbReference>
<protein>
    <recommendedName>
        <fullName evidence="4">Mis18 domain-containing protein</fullName>
    </recommendedName>
</protein>
<evidence type="ECO:0000256" key="2">
    <source>
        <dbReference type="ARBA" id="ARBA00022833"/>
    </source>
</evidence>
<name>T0MDA0_9MICR</name>